<dbReference type="Gene3D" id="3.10.20.30">
    <property type="match status" value="1"/>
</dbReference>
<dbReference type="PROSITE" id="PS00197">
    <property type="entry name" value="2FE2S_FER_1"/>
    <property type="match status" value="1"/>
</dbReference>
<dbReference type="Pfam" id="PF00111">
    <property type="entry name" value="Fer2"/>
    <property type="match status" value="1"/>
</dbReference>
<dbReference type="SUPFAM" id="SSF54292">
    <property type="entry name" value="2Fe-2S ferredoxin-like"/>
    <property type="match status" value="1"/>
</dbReference>
<dbReference type="InterPro" id="IPR001041">
    <property type="entry name" value="2Fe-2S_ferredoxin-type"/>
</dbReference>
<sequence length="111" mass="12003">MSKAQAPCQGDTTAQNHAGQAADDTPKDPVIRVEEKDIPCPRRYSSILECLEDADVEVDYHCRDGFCGACRVTLCQGQVAYPQGEPLAFVGEGEILTCCSLPVTDITLELN</sequence>
<dbReference type="InterPro" id="IPR036010">
    <property type="entry name" value="2Fe-2S_ferredoxin-like_sf"/>
</dbReference>
<evidence type="ECO:0000256" key="2">
    <source>
        <dbReference type="SAM" id="MobiDB-lite"/>
    </source>
</evidence>
<keyword evidence="1" id="KW-0830">Ubiquinone</keyword>
<dbReference type="AlphaFoldDB" id="A0AAE9YYR1"/>
<protein>
    <submittedName>
        <fullName evidence="4">2Fe-2S iron-sulfur cluster binding domain-containing protein</fullName>
    </submittedName>
</protein>
<organism evidence="4 5">
    <name type="scientific">Thalassomonas viridans</name>
    <dbReference type="NCBI Taxonomy" id="137584"/>
    <lineage>
        <taxon>Bacteria</taxon>
        <taxon>Pseudomonadati</taxon>
        <taxon>Pseudomonadota</taxon>
        <taxon>Gammaproteobacteria</taxon>
        <taxon>Alteromonadales</taxon>
        <taxon>Colwelliaceae</taxon>
        <taxon>Thalassomonas</taxon>
    </lineage>
</organism>
<keyword evidence="5" id="KW-1185">Reference proteome</keyword>
<dbReference type="PANTHER" id="PTHR30212:SF2">
    <property type="entry name" value="PROTEIN YIIM"/>
    <property type="match status" value="1"/>
</dbReference>
<accession>A0AAE9YYR1</accession>
<dbReference type="InterPro" id="IPR052353">
    <property type="entry name" value="Benzoxazolinone_Detox_Enz"/>
</dbReference>
<reference evidence="4 5" key="1">
    <citation type="journal article" date="2015" name="Genome Announc.">
        <title>Draft Genome Sequences of Marine Isolates of Thalassomonas viridans and Thalassomonas actiniarum.</title>
        <authorList>
            <person name="Olonade I."/>
            <person name="van Zyl L.J."/>
            <person name="Trindade M."/>
        </authorList>
    </citation>
    <scope>NUCLEOTIDE SEQUENCE [LARGE SCALE GENOMIC DNA]</scope>
    <source>
        <strain evidence="4 5">XOM25</strain>
    </source>
</reference>
<evidence type="ECO:0000313" key="4">
    <source>
        <dbReference type="EMBL" id="WDE03022.1"/>
    </source>
</evidence>
<dbReference type="NCBIfam" id="NF007985">
    <property type="entry name" value="PRK10713.1"/>
    <property type="match status" value="1"/>
</dbReference>
<proteinExistence type="predicted"/>
<gene>
    <name evidence="4" type="ORF">SG34_016440</name>
</gene>
<dbReference type="Proteomes" id="UP000032352">
    <property type="component" value="Chromosome"/>
</dbReference>
<feature type="region of interest" description="Disordered" evidence="2">
    <location>
        <begin position="1"/>
        <end position="30"/>
    </location>
</feature>
<dbReference type="PANTHER" id="PTHR30212">
    <property type="entry name" value="PROTEIN YIIM"/>
    <property type="match status" value="1"/>
</dbReference>
<evidence type="ECO:0000313" key="5">
    <source>
        <dbReference type="Proteomes" id="UP000032352"/>
    </source>
</evidence>
<dbReference type="KEGG" id="tvd:SG34_016440"/>
<reference evidence="4 5" key="2">
    <citation type="journal article" date="2022" name="Mar. Drugs">
        <title>Bioassay-Guided Fractionation Leads to the Detection of Cholic Acid Generated by the Rare Thalassomonas sp.</title>
        <authorList>
            <person name="Pheiffer F."/>
            <person name="Schneider Y.K."/>
            <person name="Hansen E.H."/>
            <person name="Andersen J.H."/>
            <person name="Isaksson J."/>
            <person name="Busche T."/>
            <person name="R C."/>
            <person name="Kalinowski J."/>
            <person name="Zyl L.V."/>
            <person name="Trindade M."/>
        </authorList>
    </citation>
    <scope>NUCLEOTIDE SEQUENCE [LARGE SCALE GENOMIC DNA]</scope>
    <source>
        <strain evidence="4 5">XOM25</strain>
    </source>
</reference>
<dbReference type="CDD" id="cd00207">
    <property type="entry name" value="fer2"/>
    <property type="match status" value="1"/>
</dbReference>
<evidence type="ECO:0000256" key="1">
    <source>
        <dbReference type="ARBA" id="ARBA00023075"/>
    </source>
</evidence>
<feature type="domain" description="2Fe-2S ferredoxin-type" evidence="3">
    <location>
        <begin position="29"/>
        <end position="111"/>
    </location>
</feature>
<dbReference type="PROSITE" id="PS51085">
    <property type="entry name" value="2FE2S_FER_2"/>
    <property type="match status" value="1"/>
</dbReference>
<dbReference type="GO" id="GO:0051537">
    <property type="term" value="F:2 iron, 2 sulfur cluster binding"/>
    <property type="evidence" value="ECO:0007669"/>
    <property type="project" value="InterPro"/>
</dbReference>
<dbReference type="InterPro" id="IPR012675">
    <property type="entry name" value="Beta-grasp_dom_sf"/>
</dbReference>
<evidence type="ECO:0000259" key="3">
    <source>
        <dbReference type="PROSITE" id="PS51085"/>
    </source>
</evidence>
<dbReference type="InterPro" id="IPR006058">
    <property type="entry name" value="2Fe2S_fd_BS"/>
</dbReference>
<dbReference type="RefSeq" id="WP_084724072.1">
    <property type="nucleotide sequence ID" value="NZ_CP059733.1"/>
</dbReference>
<name>A0AAE9YYR1_9GAMM</name>
<dbReference type="EMBL" id="CP059733">
    <property type="protein sequence ID" value="WDE03022.1"/>
    <property type="molecule type" value="Genomic_DNA"/>
</dbReference>